<organism evidence="9 10">
    <name type="scientific">Leptolyngbya iicbica LK</name>
    <dbReference type="NCBI Taxonomy" id="2294035"/>
    <lineage>
        <taxon>Bacteria</taxon>
        <taxon>Bacillati</taxon>
        <taxon>Cyanobacteriota</taxon>
        <taxon>Cyanophyceae</taxon>
        <taxon>Leptolyngbyales</taxon>
        <taxon>Leptolyngbyaceae</taxon>
        <taxon>Leptolyngbya group</taxon>
        <taxon>Leptolyngbya</taxon>
        <taxon>Leptolyngbya iicbica</taxon>
    </lineage>
</organism>
<feature type="transmembrane region" description="Helical" evidence="8">
    <location>
        <begin position="81"/>
        <end position="100"/>
    </location>
</feature>
<proteinExistence type="inferred from homology"/>
<keyword evidence="6 8" id="KW-1133">Transmembrane helix</keyword>
<feature type="transmembrane region" description="Helical" evidence="8">
    <location>
        <begin position="112"/>
        <end position="139"/>
    </location>
</feature>
<comment type="similarity">
    <text evidence="2">Belongs to the MreD family.</text>
</comment>
<keyword evidence="4 8" id="KW-0812">Transmembrane</keyword>
<gene>
    <name evidence="9" type="primary">mreD</name>
    <name evidence="9" type="ORF">DYY88_05935</name>
</gene>
<name>A0A4Q7EI88_9CYAN</name>
<comment type="subcellular location">
    <subcellularLocation>
        <location evidence="1">Cell membrane</location>
        <topology evidence="1">Multi-pass membrane protein</topology>
    </subcellularLocation>
</comment>
<dbReference type="EMBL" id="QVFV01000001">
    <property type="protein sequence ID" value="RZM82758.1"/>
    <property type="molecule type" value="Genomic_DNA"/>
</dbReference>
<comment type="caution">
    <text evidence="9">The sequence shown here is derived from an EMBL/GenBank/DDBJ whole genome shotgun (WGS) entry which is preliminary data.</text>
</comment>
<dbReference type="AlphaFoldDB" id="A0A4Q7EI88"/>
<evidence type="ECO:0000256" key="3">
    <source>
        <dbReference type="ARBA" id="ARBA00022475"/>
    </source>
</evidence>
<evidence type="ECO:0000256" key="4">
    <source>
        <dbReference type="ARBA" id="ARBA00022692"/>
    </source>
</evidence>
<evidence type="ECO:0000256" key="7">
    <source>
        <dbReference type="ARBA" id="ARBA00023136"/>
    </source>
</evidence>
<keyword evidence="7 8" id="KW-0472">Membrane</keyword>
<dbReference type="RefSeq" id="WP_044151088.1">
    <property type="nucleotide sequence ID" value="NZ_QVFV01000001.1"/>
</dbReference>
<dbReference type="NCBIfam" id="TIGR03426">
    <property type="entry name" value="shape_MreD"/>
    <property type="match status" value="1"/>
</dbReference>
<feature type="transmembrane region" description="Helical" evidence="8">
    <location>
        <begin position="41"/>
        <end position="61"/>
    </location>
</feature>
<evidence type="ECO:0000256" key="2">
    <source>
        <dbReference type="ARBA" id="ARBA00007776"/>
    </source>
</evidence>
<dbReference type="Proteomes" id="UP000292459">
    <property type="component" value="Unassembled WGS sequence"/>
</dbReference>
<protein>
    <submittedName>
        <fullName evidence="9">Rod shape-determining protein MreD</fullName>
    </submittedName>
</protein>
<dbReference type="GO" id="GO:0008360">
    <property type="term" value="P:regulation of cell shape"/>
    <property type="evidence" value="ECO:0007669"/>
    <property type="project" value="UniProtKB-KW"/>
</dbReference>
<feature type="transmembrane region" description="Helical" evidence="8">
    <location>
        <begin position="15"/>
        <end position="34"/>
    </location>
</feature>
<keyword evidence="5" id="KW-0133">Cell shape</keyword>
<evidence type="ECO:0000256" key="1">
    <source>
        <dbReference type="ARBA" id="ARBA00004651"/>
    </source>
</evidence>
<keyword evidence="10" id="KW-1185">Reference proteome</keyword>
<keyword evidence="3" id="KW-1003">Cell membrane</keyword>
<evidence type="ECO:0000313" key="9">
    <source>
        <dbReference type="EMBL" id="RZM82758.1"/>
    </source>
</evidence>
<sequence>MTTSRPVSLAQRRRYRWINIGVVIGSALVCTLLLPMRLPGMVLLGVGPSWLLVWLVAWSVQRTGVEGAIAGFILGLVHDGLTGYFPTHTLGLTLVGFLTARIQKQRFIQEDFISVAIIVFGMTVIAQTVMALQITAHQLVISSSPYPGVPAIWLQHQRIALSSAILSSLWAPAIYYPLSRWWAHYEQIMSPPSS</sequence>
<evidence type="ECO:0000313" key="10">
    <source>
        <dbReference type="Proteomes" id="UP000292459"/>
    </source>
</evidence>
<accession>A0A4Q7EI88</accession>
<dbReference type="OrthoDB" id="458492at2"/>
<dbReference type="Pfam" id="PF04093">
    <property type="entry name" value="MreD"/>
    <property type="match status" value="1"/>
</dbReference>
<reference evidence="9 10" key="1">
    <citation type="submission" date="2018-11" db="EMBL/GenBank/DDBJ databases">
        <title>Whole genome sequencing of an environmental sample.</title>
        <authorList>
            <person name="Sarangi A.N."/>
            <person name="Singh D."/>
            <person name="Tripathy S."/>
        </authorList>
    </citation>
    <scope>NUCLEOTIDE SEQUENCE [LARGE SCALE GENOMIC DNA]</scope>
    <source>
        <strain evidence="9 10">Lakshadweep</strain>
    </source>
</reference>
<dbReference type="GO" id="GO:0005886">
    <property type="term" value="C:plasma membrane"/>
    <property type="evidence" value="ECO:0007669"/>
    <property type="project" value="UniProtKB-SubCell"/>
</dbReference>
<dbReference type="InterPro" id="IPR007227">
    <property type="entry name" value="Cell_shape_determining_MreD"/>
</dbReference>
<evidence type="ECO:0000256" key="8">
    <source>
        <dbReference type="SAM" id="Phobius"/>
    </source>
</evidence>
<evidence type="ECO:0000256" key="6">
    <source>
        <dbReference type="ARBA" id="ARBA00022989"/>
    </source>
</evidence>
<evidence type="ECO:0000256" key="5">
    <source>
        <dbReference type="ARBA" id="ARBA00022960"/>
    </source>
</evidence>